<keyword evidence="3" id="KW-1185">Reference proteome</keyword>
<dbReference type="RefSeq" id="WP_111248353.1">
    <property type="nucleotide sequence ID" value="NZ_PIEU01000100.1"/>
</dbReference>
<comment type="caution">
    <text evidence="2">The sequence shown here is derived from an EMBL/GenBank/DDBJ whole genome shotgun (WGS) entry which is preliminary data.</text>
</comment>
<gene>
    <name evidence="2" type="ORF">CI088_11960</name>
</gene>
<sequence length="373" mass="42360">MIFKVREFITQNQTFPVKPLDVPEVFYKSALDELKNKINPNLISIGYQTDNHYDLWYWVQHVADGISKVNNLAYLQDSVDVIIAGGDNVQSGRIGKELNVTIMNQWLSFFFAGNQADRFALRGNHDDGSQKPSDFNKVKPALSDVITADDFKSMYRTKACNYGEVRDGESLYGYKDYTKHKIRIIFLDSIDNPTIVDSTGKLKYYGMGTMGFRERQLKWIAQEALGNCPDDYHVVMFSHVPIDGSQNEANSINHKSLIKIIKAFNDRTSVKLVSDSTSVYQEDFGVNFAVDFSNRKTSNFVGYIAGHNHTEKMTLVEGFNVIICRQAVFEDWQPETSLGTAKEDALQVIQIDTNNRKIIILGCGRATNREFSY</sequence>
<evidence type="ECO:0000313" key="3">
    <source>
        <dbReference type="Proteomes" id="UP000249828"/>
    </source>
</evidence>
<dbReference type="AlphaFoldDB" id="A0A2W3Z5Q9"/>
<accession>A0A2W3Z5Q9</accession>
<reference evidence="2 3" key="1">
    <citation type="submission" date="2017-11" db="EMBL/GenBank/DDBJ databases">
        <title>Draft genome sequence of Enterococcus plantarum TRW2 strain isolated from lettuce.</title>
        <authorList>
            <person name="Kim E.B."/>
            <person name="Marco M.L."/>
            <person name="Williams T.R."/>
            <person name="You I.H."/>
        </authorList>
    </citation>
    <scope>NUCLEOTIDE SEQUENCE [LARGE SCALE GENOMIC DNA]</scope>
    <source>
        <strain evidence="2 3">TRW2</strain>
    </source>
</reference>
<evidence type="ECO:0000313" key="2">
    <source>
        <dbReference type="EMBL" id="PZL71707.1"/>
    </source>
</evidence>
<dbReference type="SUPFAM" id="SSF56300">
    <property type="entry name" value="Metallo-dependent phosphatases"/>
    <property type="match status" value="1"/>
</dbReference>
<dbReference type="Gene3D" id="3.60.21.10">
    <property type="match status" value="1"/>
</dbReference>
<protein>
    <recommendedName>
        <fullName evidence="1">Calcineurin-like phosphoesterase domain-containing protein</fullName>
    </recommendedName>
</protein>
<feature type="domain" description="Calcineurin-like phosphoesterase" evidence="1">
    <location>
        <begin position="51"/>
        <end position="248"/>
    </location>
</feature>
<dbReference type="Proteomes" id="UP000249828">
    <property type="component" value="Unassembled WGS sequence"/>
</dbReference>
<dbReference type="InterPro" id="IPR004843">
    <property type="entry name" value="Calcineurin-like_PHP"/>
</dbReference>
<dbReference type="GO" id="GO:0016787">
    <property type="term" value="F:hydrolase activity"/>
    <property type="evidence" value="ECO:0007669"/>
    <property type="project" value="InterPro"/>
</dbReference>
<dbReference type="EMBL" id="PIEU01000100">
    <property type="protein sequence ID" value="PZL71707.1"/>
    <property type="molecule type" value="Genomic_DNA"/>
</dbReference>
<organism evidence="2 3">
    <name type="scientific">Enterococcus plantarum</name>
    <dbReference type="NCBI Taxonomy" id="1077675"/>
    <lineage>
        <taxon>Bacteria</taxon>
        <taxon>Bacillati</taxon>
        <taxon>Bacillota</taxon>
        <taxon>Bacilli</taxon>
        <taxon>Lactobacillales</taxon>
        <taxon>Enterococcaceae</taxon>
        <taxon>Enterococcus</taxon>
    </lineage>
</organism>
<name>A0A2W3Z5Q9_9ENTE</name>
<dbReference type="Pfam" id="PF00149">
    <property type="entry name" value="Metallophos"/>
    <property type="match status" value="1"/>
</dbReference>
<evidence type="ECO:0000259" key="1">
    <source>
        <dbReference type="Pfam" id="PF00149"/>
    </source>
</evidence>
<dbReference type="InterPro" id="IPR029052">
    <property type="entry name" value="Metallo-depent_PP-like"/>
</dbReference>
<proteinExistence type="predicted"/>